<keyword evidence="1" id="KW-0812">Transmembrane</keyword>
<reference evidence="2 3" key="1">
    <citation type="submission" date="2023-09" db="EMBL/GenBank/DDBJ databases">
        <authorList>
            <person name="Page C.A."/>
            <person name="Perez-Diaz I.M."/>
        </authorList>
    </citation>
    <scope>NUCLEOTIDE SEQUENCE [LARGE SCALE GENOMIC DNA]</scope>
    <source>
        <strain evidence="2 3">Ll15</strain>
    </source>
</reference>
<feature type="transmembrane region" description="Helical" evidence="1">
    <location>
        <begin position="191"/>
        <end position="212"/>
    </location>
</feature>
<gene>
    <name evidence="2" type="ORF">R6U77_11710</name>
</gene>
<accession>A0ABZ0RU18</accession>
<feature type="transmembrane region" description="Helical" evidence="1">
    <location>
        <begin position="39"/>
        <end position="60"/>
    </location>
</feature>
<evidence type="ECO:0000313" key="3">
    <source>
        <dbReference type="Proteomes" id="UP001322664"/>
    </source>
</evidence>
<keyword evidence="1" id="KW-0472">Membrane</keyword>
<name>A0ABZ0RU18_9BACI</name>
<feature type="transmembrane region" description="Helical" evidence="1">
    <location>
        <begin position="219"/>
        <end position="236"/>
    </location>
</feature>
<proteinExistence type="predicted"/>
<evidence type="ECO:0000256" key="1">
    <source>
        <dbReference type="SAM" id="Phobius"/>
    </source>
</evidence>
<keyword evidence="1" id="KW-1133">Transmembrane helix</keyword>
<dbReference type="RefSeq" id="WP_319835767.1">
    <property type="nucleotide sequence ID" value="NZ_CP137624.1"/>
</dbReference>
<protein>
    <submittedName>
        <fullName evidence="2">Uncharacterized protein</fullName>
    </submittedName>
</protein>
<organism evidence="2 3">
    <name type="scientific">Lysinibacillus louembei</name>
    <dbReference type="NCBI Taxonomy" id="1470088"/>
    <lineage>
        <taxon>Bacteria</taxon>
        <taxon>Bacillati</taxon>
        <taxon>Bacillota</taxon>
        <taxon>Bacilli</taxon>
        <taxon>Bacillales</taxon>
        <taxon>Bacillaceae</taxon>
        <taxon>Lysinibacillus</taxon>
    </lineage>
</organism>
<dbReference type="Proteomes" id="UP001322664">
    <property type="component" value="Chromosome"/>
</dbReference>
<evidence type="ECO:0000313" key="2">
    <source>
        <dbReference type="EMBL" id="WPK10551.1"/>
    </source>
</evidence>
<dbReference type="EMBL" id="CP137624">
    <property type="protein sequence ID" value="WPK10551.1"/>
    <property type="molecule type" value="Genomic_DNA"/>
</dbReference>
<keyword evidence="3" id="KW-1185">Reference proteome</keyword>
<sequence length="400" mass="46507">MKDPIQKAMKDAYKTGAFSQAKKDETLVKVQRKRKHKPFLQLSLTLVVTCSVMLLLFFLVKSPQTEIASHADRAALEQAYMERWEAFSAVVANSFEEQERIQYLATSDWSLQQALLEQKDGRVLAQLLQHMVFIVGDAHTKVEFPKVTTFDQLIAQAPTLVEKLEKVYGERDIFKLGEKRLLDMEILYMDFWEIVGNVILYSAIIYFLYKLWRKKRNPAFAVFQVIVVLVMLYNFVRPPLMEIATSEEELLAQSLASYKEFMGEWTDVSAAEIVDIEQFGDNLMLLIDVGDDIYVFSSFTYMKDRKGYLWVRTGWGREENWVELLPAIYEMDAIGYTFVLHPKHEIGRIEIEHAVTKETTSLNIPTNEASIYYLATPRFRGNENENFVFHYYDQQGNLLE</sequence>